<dbReference type="AlphaFoldDB" id="M7CLW7"/>
<reference evidence="3" key="1">
    <citation type="journal article" date="2013" name="Nat. Genet.">
        <title>The draft genomes of soft-shell turtle and green sea turtle yield insights into the development and evolution of the turtle-specific body plan.</title>
        <authorList>
            <person name="Wang Z."/>
            <person name="Pascual-Anaya J."/>
            <person name="Zadissa A."/>
            <person name="Li W."/>
            <person name="Niimura Y."/>
            <person name="Huang Z."/>
            <person name="Li C."/>
            <person name="White S."/>
            <person name="Xiong Z."/>
            <person name="Fang D."/>
            <person name="Wang B."/>
            <person name="Ming Y."/>
            <person name="Chen Y."/>
            <person name="Zheng Y."/>
            <person name="Kuraku S."/>
            <person name="Pignatelli M."/>
            <person name="Herrero J."/>
            <person name="Beal K."/>
            <person name="Nozawa M."/>
            <person name="Li Q."/>
            <person name="Wang J."/>
            <person name="Zhang H."/>
            <person name="Yu L."/>
            <person name="Shigenobu S."/>
            <person name="Wang J."/>
            <person name="Liu J."/>
            <person name="Flicek P."/>
            <person name="Searle S."/>
            <person name="Wang J."/>
            <person name="Kuratani S."/>
            <person name="Yin Y."/>
            <person name="Aken B."/>
            <person name="Zhang G."/>
            <person name="Irie N."/>
        </authorList>
    </citation>
    <scope>NUCLEOTIDE SEQUENCE [LARGE SCALE GENOMIC DNA]</scope>
</reference>
<gene>
    <name evidence="2" type="ORF">UY3_00569</name>
</gene>
<dbReference type="EMBL" id="KB477522">
    <property type="protein sequence ID" value="EMP42182.1"/>
    <property type="molecule type" value="Genomic_DNA"/>
</dbReference>
<dbReference type="InterPro" id="IPR056372">
    <property type="entry name" value="TPR_DOCK"/>
</dbReference>
<accession>M7CLW7</accession>
<evidence type="ECO:0000259" key="1">
    <source>
        <dbReference type="Pfam" id="PF23554"/>
    </source>
</evidence>
<sequence>MGAAGSGGPYVPWPTPLPAAPVGLEQQTAATGSRDRPNLRTQQGNFVASMTAILRQMEDYHYAHLIKTFGKMRSDVVHRSKGGSWAILTSALLLAATLPSELGSQPAAGALQLHSSEGSAASSSNTWTDSNPVSTLGLHLDSDNDTDLAYLVTLTSLL</sequence>
<proteinExistence type="predicted"/>
<dbReference type="Pfam" id="PF23554">
    <property type="entry name" value="TPR_DOCK"/>
    <property type="match status" value="1"/>
</dbReference>
<feature type="domain" description="Dedicator of cytokinesis TPR repeats region" evidence="1">
    <location>
        <begin position="42"/>
        <end position="77"/>
    </location>
</feature>
<organism evidence="2 3">
    <name type="scientific">Chelonia mydas</name>
    <name type="common">Green sea-turtle</name>
    <name type="synonym">Chelonia agassizi</name>
    <dbReference type="NCBI Taxonomy" id="8469"/>
    <lineage>
        <taxon>Eukaryota</taxon>
        <taxon>Metazoa</taxon>
        <taxon>Chordata</taxon>
        <taxon>Craniata</taxon>
        <taxon>Vertebrata</taxon>
        <taxon>Euteleostomi</taxon>
        <taxon>Archelosauria</taxon>
        <taxon>Testudinata</taxon>
        <taxon>Testudines</taxon>
        <taxon>Cryptodira</taxon>
        <taxon>Durocryptodira</taxon>
        <taxon>Americhelydia</taxon>
        <taxon>Chelonioidea</taxon>
        <taxon>Cheloniidae</taxon>
        <taxon>Chelonia</taxon>
    </lineage>
</organism>
<dbReference type="Proteomes" id="UP000031443">
    <property type="component" value="Unassembled WGS sequence"/>
</dbReference>
<protein>
    <submittedName>
        <fullName evidence="2">Dedicator of cytokinesis protein 1</fullName>
    </submittedName>
</protein>
<keyword evidence="3" id="KW-1185">Reference proteome</keyword>
<dbReference type="STRING" id="8469.M7CLW7"/>
<evidence type="ECO:0000313" key="2">
    <source>
        <dbReference type="EMBL" id="EMP42182.1"/>
    </source>
</evidence>
<evidence type="ECO:0000313" key="3">
    <source>
        <dbReference type="Proteomes" id="UP000031443"/>
    </source>
</evidence>
<name>M7CLW7_CHEMY</name>